<sequence>MSGQVREFASPQVVLASIKVHDFIELVRTQINVLIDHDQWDHNVWQVGHAFVTKSRNIDRRVLAFYNRQATVTRWHQVVGEPLHPSFIHFAKAYIRWMQSAKPFGFQPIRLRLEALQLIESSFRDLGVEPAIENLNVAVLNRAVEMAREGVGSHRHYQFAQNLARTHNFCLERGFLRNPFPWKPAVRSPTDKTLELGVVAKEWRANRLPSPEAFHALAHVFRNGVEFQDRLFSAVTAILMSVPLRAHEALQLRLDCEVRSEAKAPETCEMIQTYGLRVWPGKNEPPQVKWVPTHMITVVEEAVRRLVEMCTPAREVAAWYEKNPNELWLPNELLHCRRSGYVPLHDVGSVLGMTPRATANWLREHRLSSDRSGGVRLKDLTDAVLPMLPRDFPVFNGDQTQHYSETMIVLFRNQLSSRGTNPSVVMQATLDAFIAWLGSSDVKRRVFTRWGFTEKDGSPIRLGTHAFRHWLNTVAQLRGMSEIDIAKWSGRNIAQNKAYNHVTPEETLSQIREAMLNGRVVGPMFEAAQVQGINTPVDRREFLDAQIGSALITDFGICVHDYSLLPCQSHGDCLGCSENVFVKGDADHRAKVEKRLQLSENQLDQALRAVGEQDYGADRWVAAHTRGITRQKMMLAAHDDQSMPDGTIVNLPDGALDNEVAMALRDREALGITHGSGSETELDDLNEQDALTSMWED</sequence>
<dbReference type="EMBL" id="JACIEW010000010">
    <property type="protein sequence ID" value="MBB4053678.1"/>
    <property type="molecule type" value="Genomic_DNA"/>
</dbReference>
<comment type="caution">
    <text evidence="1">The sequence shown here is derived from an EMBL/GenBank/DDBJ whole genome shotgun (WGS) entry which is preliminary data.</text>
</comment>
<dbReference type="Proteomes" id="UP000547011">
    <property type="component" value="Unassembled WGS sequence"/>
</dbReference>
<accession>A0A7W6IQ16</accession>
<evidence type="ECO:0000313" key="2">
    <source>
        <dbReference type="Proteomes" id="UP000547011"/>
    </source>
</evidence>
<name>A0A7W6IQ16_9HYPH</name>
<keyword evidence="2" id="KW-1185">Reference proteome</keyword>
<dbReference type="AlphaFoldDB" id="A0A7W6IQ16"/>
<protein>
    <recommendedName>
        <fullName evidence="3">Integrase</fullName>
    </recommendedName>
</protein>
<organism evidence="1 2">
    <name type="scientific">Devosia subaequoris</name>
    <dbReference type="NCBI Taxonomy" id="395930"/>
    <lineage>
        <taxon>Bacteria</taxon>
        <taxon>Pseudomonadati</taxon>
        <taxon>Pseudomonadota</taxon>
        <taxon>Alphaproteobacteria</taxon>
        <taxon>Hyphomicrobiales</taxon>
        <taxon>Devosiaceae</taxon>
        <taxon>Devosia</taxon>
    </lineage>
</organism>
<dbReference type="RefSeq" id="WP_183312450.1">
    <property type="nucleotide sequence ID" value="NZ_JACIEW010000010.1"/>
</dbReference>
<evidence type="ECO:0008006" key="3">
    <source>
        <dbReference type="Google" id="ProtNLM"/>
    </source>
</evidence>
<proteinExistence type="predicted"/>
<gene>
    <name evidence="1" type="ORF">GGR20_003340</name>
</gene>
<reference evidence="1 2" key="1">
    <citation type="submission" date="2020-08" db="EMBL/GenBank/DDBJ databases">
        <title>Genomic Encyclopedia of Type Strains, Phase IV (KMG-IV): sequencing the most valuable type-strain genomes for metagenomic binning, comparative biology and taxonomic classification.</title>
        <authorList>
            <person name="Goeker M."/>
        </authorList>
    </citation>
    <scope>NUCLEOTIDE SEQUENCE [LARGE SCALE GENOMIC DNA]</scope>
    <source>
        <strain evidence="1 2">DSM 23447</strain>
    </source>
</reference>
<evidence type="ECO:0000313" key="1">
    <source>
        <dbReference type="EMBL" id="MBB4053678.1"/>
    </source>
</evidence>